<feature type="chain" id="PRO_5045953918" evidence="1">
    <location>
        <begin position="21"/>
        <end position="80"/>
    </location>
</feature>
<dbReference type="EMBL" id="JAHEPS010000001">
    <property type="protein sequence ID" value="MBT1443247.1"/>
    <property type="molecule type" value="Genomic_DNA"/>
</dbReference>
<gene>
    <name evidence="2" type="ORF">KJI95_01725</name>
</gene>
<accession>A0ABS5UYP2</accession>
<sequence length="80" mass="8546">MLNMKSAFILALFTSVAAQAADTEPMPVQTIDTEGLHATISAELQTSNDELLVKIRADNQDLLLLAGKEAADTETVTQAE</sequence>
<dbReference type="RefSeq" id="WP_214505441.1">
    <property type="nucleotide sequence ID" value="NZ_JAHEPS010000001.1"/>
</dbReference>
<comment type="caution">
    <text evidence="2">The sequence shown here is derived from an EMBL/GenBank/DDBJ whole genome shotgun (WGS) entry which is preliminary data.</text>
</comment>
<feature type="signal peptide" evidence="1">
    <location>
        <begin position="1"/>
        <end position="20"/>
    </location>
</feature>
<proteinExistence type="predicted"/>
<evidence type="ECO:0000313" key="3">
    <source>
        <dbReference type="Proteomes" id="UP001195903"/>
    </source>
</evidence>
<keyword evidence="3" id="KW-1185">Reference proteome</keyword>
<organism evidence="2 3">
    <name type="scientific">Shewanella jiangmenensis</name>
    <dbReference type="NCBI Taxonomy" id="2837387"/>
    <lineage>
        <taxon>Bacteria</taxon>
        <taxon>Pseudomonadati</taxon>
        <taxon>Pseudomonadota</taxon>
        <taxon>Gammaproteobacteria</taxon>
        <taxon>Alteromonadales</taxon>
        <taxon>Shewanellaceae</taxon>
        <taxon>Shewanella</taxon>
    </lineage>
</organism>
<evidence type="ECO:0000256" key="1">
    <source>
        <dbReference type="SAM" id="SignalP"/>
    </source>
</evidence>
<reference evidence="2 3" key="1">
    <citation type="submission" date="2021-05" db="EMBL/GenBank/DDBJ databases">
        <title>Shewanella sp. JM162201.</title>
        <authorList>
            <person name="Xu S."/>
            <person name="Li A."/>
        </authorList>
    </citation>
    <scope>NUCLEOTIDE SEQUENCE [LARGE SCALE GENOMIC DNA]</scope>
    <source>
        <strain evidence="2 3">JM162201</strain>
    </source>
</reference>
<keyword evidence="1" id="KW-0732">Signal</keyword>
<protein>
    <submittedName>
        <fullName evidence="2">Uncharacterized protein</fullName>
    </submittedName>
</protein>
<evidence type="ECO:0000313" key="2">
    <source>
        <dbReference type="EMBL" id="MBT1443247.1"/>
    </source>
</evidence>
<name>A0ABS5UYP2_9GAMM</name>
<dbReference type="Proteomes" id="UP001195903">
    <property type="component" value="Unassembled WGS sequence"/>
</dbReference>